<gene>
    <name evidence="15" type="ORF">O9G_000429</name>
</gene>
<evidence type="ECO:0000256" key="1">
    <source>
        <dbReference type="ARBA" id="ARBA00004123"/>
    </source>
</evidence>
<keyword evidence="4" id="KW-0227">DNA damage</keyword>
<dbReference type="PROSITE" id="PS51194">
    <property type="entry name" value="HELICASE_CTER"/>
    <property type="match status" value="1"/>
</dbReference>
<dbReference type="PANTHER" id="PTHR45629:SF7">
    <property type="entry name" value="DNA EXCISION REPAIR PROTEIN ERCC-6-RELATED"/>
    <property type="match status" value="1"/>
</dbReference>
<evidence type="ECO:0000256" key="11">
    <source>
        <dbReference type="SAM" id="Coils"/>
    </source>
</evidence>
<dbReference type="InterPro" id="IPR001650">
    <property type="entry name" value="Helicase_C-like"/>
</dbReference>
<proteinExistence type="inferred from homology"/>
<dbReference type="InterPro" id="IPR014001">
    <property type="entry name" value="Helicase_ATP-bd"/>
</dbReference>
<keyword evidence="8" id="KW-0238">DNA-binding</keyword>
<dbReference type="Pfam" id="PF00271">
    <property type="entry name" value="Helicase_C"/>
    <property type="match status" value="1"/>
</dbReference>
<dbReference type="GO" id="GO:0061635">
    <property type="term" value="P:regulation of protein complex stability"/>
    <property type="evidence" value="ECO:0007669"/>
    <property type="project" value="EnsemblFungi"/>
</dbReference>
<keyword evidence="10" id="KW-0539">Nucleus</keyword>
<dbReference type="Gene3D" id="3.40.50.300">
    <property type="entry name" value="P-loop containing nucleotide triphosphate hydrolases"/>
    <property type="match status" value="1"/>
</dbReference>
<feature type="coiled-coil region" evidence="11">
    <location>
        <begin position="50"/>
        <end position="97"/>
    </location>
</feature>
<evidence type="ECO:0000256" key="3">
    <source>
        <dbReference type="ARBA" id="ARBA00022741"/>
    </source>
</evidence>
<evidence type="ECO:0000256" key="4">
    <source>
        <dbReference type="ARBA" id="ARBA00022763"/>
    </source>
</evidence>
<evidence type="ECO:0000256" key="12">
    <source>
        <dbReference type="SAM" id="MobiDB-lite"/>
    </source>
</evidence>
<evidence type="ECO:0000259" key="14">
    <source>
        <dbReference type="PROSITE" id="PS51194"/>
    </source>
</evidence>
<dbReference type="Pfam" id="PF25875">
    <property type="entry name" value="WHD_Rad26_CSB"/>
    <property type="match status" value="1"/>
</dbReference>
<keyword evidence="5" id="KW-0378">Hydrolase</keyword>
<sequence>MLSIFLKNPKVFMEEFGTKAIDQNVLEKTIFDKVGEAMAKKEQQRFDGKLETLKSEIEKERTLERKISKEKYSSNSHLELKQQLEELKREQAFLLAEQDENDKMADDEDLVQKGILAPHEKNVDQDLLNEDYEERESFHGDSDDMDSMNEEDSENEEKVVKKMKLTIQDDGDERFYRQRIEDWKQTYQELKDKDSKFDARYKIPGEIYRHLFLYQKTAARWLWELYKQRVGGIIGDEMGLGKTVQIISFLAGLHYSGMYKGCSLVVCPATVMHQWVKEFHRWYPPFRVAVLHKTGSHDGSYADLLYKMNSTGDIVITTYSQLQLHQTLFLDKKWFYVVLDEGHKIRNPDSNITLVCKQLKTEFRIILSGTPIQNNLSELWSLFDFIYPGKLGTLPVFQDQFAAPIQAGGYAHATTLQIQTSYKCAVILRDLINPYLLRRMKADVVTHLPKKTEQVRNIEMFKIGFILKYYEDFIQSREMSAIFDGKRHVLVGIDYLRKLCNHPDLVIPAEKNTTSEERSGKMKVLLSALEKWKENGNKVLIFSQTRMMLDIIEHAVKEKNYYYLRMDGSTNVNQRMPLVEKFNQDSQVFCFLLTTKVGGLGINLTGADRVLIYDPDWNPSNDAQARERAWRLGQKKQVAIYRLIIAGTIEEKIYHRQIFKQFLTNKILKDPKQSRFFKTTELYDLFTLDVNRSDGNETTALLGHLGEELEMIIDGKKKKKKKNLSIDGVCRTDDHVEKDETLKNNDDSILDDVTKMAGIQGSLRHDIFVEKKRPDLKLIEKEAEKISKNAIEALLQSRKERKKSSVAVPTWTGKSGSAGIPVFGSLRNNSISKAPSSNDLIQQIKNKDLSVPQDKVSKLMHDLYNYFVAHNHSCSSSQVVNAFRSKVKPDHVILFKKMLKELANFDKRSGTWTLKENIKNIE</sequence>
<comment type="subcellular location">
    <subcellularLocation>
        <location evidence="1">Nucleus</location>
    </subcellularLocation>
</comment>
<dbReference type="EMBL" id="KE561047">
    <property type="protein sequence ID" value="EPZ33654.1"/>
    <property type="molecule type" value="Genomic_DNA"/>
</dbReference>
<feature type="compositionally biased region" description="Acidic residues" evidence="12">
    <location>
        <begin position="143"/>
        <end position="155"/>
    </location>
</feature>
<evidence type="ECO:0000256" key="7">
    <source>
        <dbReference type="ARBA" id="ARBA00022840"/>
    </source>
</evidence>
<dbReference type="SUPFAM" id="SSF52540">
    <property type="entry name" value="P-loop containing nucleoside triphosphate hydrolases"/>
    <property type="match status" value="2"/>
</dbReference>
<dbReference type="SMART" id="SM00487">
    <property type="entry name" value="DEXDc"/>
    <property type="match status" value="1"/>
</dbReference>
<dbReference type="Pfam" id="PF00176">
    <property type="entry name" value="SNF2-rel_dom"/>
    <property type="match status" value="1"/>
</dbReference>
<keyword evidence="16" id="KW-1185">Reference proteome</keyword>
<feature type="region of interest" description="Disordered" evidence="12">
    <location>
        <begin position="136"/>
        <end position="160"/>
    </location>
</feature>
<keyword evidence="3" id="KW-0547">Nucleotide-binding</keyword>
<dbReference type="InterPro" id="IPR049730">
    <property type="entry name" value="SNF2/RAD54-like_C"/>
</dbReference>
<dbReference type="HOGENOM" id="CLU_000315_7_3_1"/>
<keyword evidence="11" id="KW-0175">Coiled coil</keyword>
<dbReference type="FunFam" id="3.40.50.10810:FF:000042">
    <property type="entry name" value="SNF2 family helicase-like protein"/>
    <property type="match status" value="1"/>
</dbReference>
<dbReference type="InterPro" id="IPR050496">
    <property type="entry name" value="SNF2_RAD54_helicase_repair"/>
</dbReference>
<dbReference type="CDD" id="cd18793">
    <property type="entry name" value="SF2_C_SNF"/>
    <property type="match status" value="1"/>
</dbReference>
<dbReference type="CDD" id="cd18000">
    <property type="entry name" value="DEXHc_ERCC6"/>
    <property type="match status" value="1"/>
</dbReference>
<accession>A0A075AYP8</accession>
<dbReference type="SMART" id="SM00490">
    <property type="entry name" value="HELICc"/>
    <property type="match status" value="1"/>
</dbReference>
<dbReference type="InterPro" id="IPR038718">
    <property type="entry name" value="SNF2-like_sf"/>
</dbReference>
<dbReference type="AlphaFoldDB" id="A0A075AYP8"/>
<dbReference type="InterPro" id="IPR000330">
    <property type="entry name" value="SNF2_N"/>
</dbReference>
<keyword evidence="6 15" id="KW-0347">Helicase</keyword>
<dbReference type="STRING" id="988480.A0A075AYP8"/>
<dbReference type="GO" id="GO:0006283">
    <property type="term" value="P:transcription-coupled nucleotide-excision repair"/>
    <property type="evidence" value="ECO:0007669"/>
    <property type="project" value="EnsemblFungi"/>
</dbReference>
<name>A0A075AYP8_ROZAC</name>
<evidence type="ECO:0000256" key="10">
    <source>
        <dbReference type="ARBA" id="ARBA00023242"/>
    </source>
</evidence>
<feature type="domain" description="Helicase ATP-binding" evidence="13">
    <location>
        <begin position="223"/>
        <end position="389"/>
    </location>
</feature>
<dbReference type="GO" id="GO:0008094">
    <property type="term" value="F:ATP-dependent activity, acting on DNA"/>
    <property type="evidence" value="ECO:0007669"/>
    <property type="project" value="EnsemblFungi"/>
</dbReference>
<dbReference type="InterPro" id="IPR058951">
    <property type="entry name" value="WHD_Rad26_CSB-like"/>
</dbReference>
<dbReference type="PANTHER" id="PTHR45629">
    <property type="entry name" value="SNF2/RAD54 FAMILY MEMBER"/>
    <property type="match status" value="1"/>
</dbReference>
<evidence type="ECO:0000313" key="15">
    <source>
        <dbReference type="EMBL" id="EPZ33654.1"/>
    </source>
</evidence>
<dbReference type="OMA" id="NEFHQWW"/>
<organism evidence="15 16">
    <name type="scientific">Rozella allomycis (strain CSF55)</name>
    <dbReference type="NCBI Taxonomy" id="988480"/>
    <lineage>
        <taxon>Eukaryota</taxon>
        <taxon>Fungi</taxon>
        <taxon>Fungi incertae sedis</taxon>
        <taxon>Cryptomycota</taxon>
        <taxon>Cryptomycota incertae sedis</taxon>
        <taxon>Rozella</taxon>
    </lineage>
</organism>
<comment type="similarity">
    <text evidence="2">Belongs to the SNF2/RAD54 helicase family.</text>
</comment>
<dbReference type="InterPro" id="IPR027417">
    <property type="entry name" value="P-loop_NTPase"/>
</dbReference>
<dbReference type="PROSITE" id="PS51192">
    <property type="entry name" value="HELICASE_ATP_BIND_1"/>
    <property type="match status" value="1"/>
</dbReference>
<keyword evidence="7 15" id="KW-0067">ATP-binding</keyword>
<dbReference type="GO" id="GO:0006357">
    <property type="term" value="P:regulation of transcription by RNA polymerase II"/>
    <property type="evidence" value="ECO:0007669"/>
    <property type="project" value="EnsemblFungi"/>
</dbReference>
<evidence type="ECO:0000256" key="2">
    <source>
        <dbReference type="ARBA" id="ARBA00007025"/>
    </source>
</evidence>
<dbReference type="GO" id="GO:0016787">
    <property type="term" value="F:hydrolase activity"/>
    <property type="evidence" value="ECO:0007669"/>
    <property type="project" value="UniProtKB-KW"/>
</dbReference>
<dbReference type="GO" id="GO:0005634">
    <property type="term" value="C:nucleus"/>
    <property type="evidence" value="ECO:0007669"/>
    <property type="project" value="TreeGrafter"/>
</dbReference>
<dbReference type="Proteomes" id="UP000030755">
    <property type="component" value="Unassembled WGS sequence"/>
</dbReference>
<reference evidence="15 16" key="1">
    <citation type="journal article" date="2013" name="Curr. Biol.">
        <title>Shared signatures of parasitism and phylogenomics unite Cryptomycota and microsporidia.</title>
        <authorList>
            <person name="James T.Y."/>
            <person name="Pelin A."/>
            <person name="Bonen L."/>
            <person name="Ahrendt S."/>
            <person name="Sain D."/>
            <person name="Corradi N."/>
            <person name="Stajich J.E."/>
        </authorList>
    </citation>
    <scope>NUCLEOTIDE SEQUENCE [LARGE SCALE GENOMIC DNA]</scope>
    <source>
        <strain evidence="15 16">CSF55</strain>
    </source>
</reference>
<dbReference type="GO" id="GO:0005524">
    <property type="term" value="F:ATP binding"/>
    <property type="evidence" value="ECO:0007669"/>
    <property type="project" value="UniProtKB-KW"/>
</dbReference>
<protein>
    <submittedName>
        <fullName evidence="15">Helicase, superfamily 1/2, ATP-binding domain-containing protein</fullName>
    </submittedName>
</protein>
<dbReference type="CDD" id="cd22254">
    <property type="entry name" value="CSB_WHD"/>
    <property type="match status" value="1"/>
</dbReference>
<evidence type="ECO:0000256" key="8">
    <source>
        <dbReference type="ARBA" id="ARBA00023125"/>
    </source>
</evidence>
<evidence type="ECO:0000313" key="16">
    <source>
        <dbReference type="Proteomes" id="UP000030755"/>
    </source>
</evidence>
<evidence type="ECO:0000256" key="9">
    <source>
        <dbReference type="ARBA" id="ARBA00023204"/>
    </source>
</evidence>
<dbReference type="Gene3D" id="3.40.50.10810">
    <property type="entry name" value="Tandem AAA-ATPase domain"/>
    <property type="match status" value="1"/>
</dbReference>
<evidence type="ECO:0000256" key="6">
    <source>
        <dbReference type="ARBA" id="ARBA00022806"/>
    </source>
</evidence>
<dbReference type="OrthoDB" id="413460at2759"/>
<feature type="domain" description="Helicase C-terminal" evidence="14">
    <location>
        <begin position="524"/>
        <end position="683"/>
    </location>
</feature>
<evidence type="ECO:0000259" key="13">
    <source>
        <dbReference type="PROSITE" id="PS51192"/>
    </source>
</evidence>
<evidence type="ECO:0000256" key="5">
    <source>
        <dbReference type="ARBA" id="ARBA00022801"/>
    </source>
</evidence>
<dbReference type="GO" id="GO:0004386">
    <property type="term" value="F:helicase activity"/>
    <property type="evidence" value="ECO:0007669"/>
    <property type="project" value="UniProtKB-KW"/>
</dbReference>
<keyword evidence="9" id="KW-0234">DNA repair</keyword>
<dbReference type="GO" id="GO:0000785">
    <property type="term" value="C:chromatin"/>
    <property type="evidence" value="ECO:0007669"/>
    <property type="project" value="EnsemblFungi"/>
</dbReference>